<sequence length="283" mass="31390">MPEIEPLRAAIFGGSFDPVHEGHLEVARRAQEAFQLERVLFIPAAQPPHKLGRQLAEPHLRLAATMIATALEPSWEVLAIELAREGPSYTYDTLLEVPEHLKFRLVTKKDGGIAKRNRDLELFLILGSDNLPGLPGWRNVEDILAMAQPIVVWRGHPDGSEGDPGTALDALEGQLSARALERLRRGFIALPPNPLSSTAIRESLARGVIPEGALHREVAAFLLEQGMYDWPEEIPNPFLPEPEPVEEEDVVDDEDDGFVDFEDDEGEGEDEDNEPGARELRSK</sequence>
<evidence type="ECO:0000313" key="14">
    <source>
        <dbReference type="EMBL" id="QDV06900.1"/>
    </source>
</evidence>
<reference evidence="14 15" key="1">
    <citation type="submission" date="2019-02" db="EMBL/GenBank/DDBJ databases">
        <title>Deep-cultivation of Planctomycetes and their phenomic and genomic characterization uncovers novel biology.</title>
        <authorList>
            <person name="Wiegand S."/>
            <person name="Jogler M."/>
            <person name="Boedeker C."/>
            <person name="Pinto D."/>
            <person name="Vollmers J."/>
            <person name="Rivas-Marin E."/>
            <person name="Kohn T."/>
            <person name="Peeters S.H."/>
            <person name="Heuer A."/>
            <person name="Rast P."/>
            <person name="Oberbeckmann S."/>
            <person name="Bunk B."/>
            <person name="Jeske O."/>
            <person name="Meyerdierks A."/>
            <person name="Storesund J.E."/>
            <person name="Kallscheuer N."/>
            <person name="Luecker S."/>
            <person name="Lage O.M."/>
            <person name="Pohl T."/>
            <person name="Merkel B.J."/>
            <person name="Hornburger P."/>
            <person name="Mueller R.-W."/>
            <person name="Bruemmer F."/>
            <person name="Labrenz M."/>
            <person name="Spormann A.M."/>
            <person name="Op den Camp H."/>
            <person name="Overmann J."/>
            <person name="Amann R."/>
            <person name="Jetten M.S.M."/>
            <person name="Mascher T."/>
            <person name="Medema M.H."/>
            <person name="Devos D.P."/>
            <person name="Kaster A.-K."/>
            <person name="Ovreas L."/>
            <person name="Rohde M."/>
            <person name="Galperin M.Y."/>
            <person name="Jogler C."/>
        </authorList>
    </citation>
    <scope>NUCLEOTIDE SEQUENCE [LARGE SCALE GENOMIC DNA]</scope>
    <source>
        <strain evidence="14 15">Poly30</strain>
    </source>
</reference>
<evidence type="ECO:0000256" key="5">
    <source>
        <dbReference type="ARBA" id="ARBA00022679"/>
    </source>
</evidence>
<dbReference type="NCBIfam" id="TIGR00482">
    <property type="entry name" value="nicotinate (nicotinamide) nucleotide adenylyltransferase"/>
    <property type="match status" value="1"/>
</dbReference>
<dbReference type="InterPro" id="IPR005248">
    <property type="entry name" value="NadD/NMNAT"/>
</dbReference>
<comment type="function">
    <text evidence="1 11">Catalyzes the reversible adenylation of nicotinate mononucleotide (NaMN) to nicotinic acid adenine dinucleotide (NaAD).</text>
</comment>
<dbReference type="GO" id="GO:0004515">
    <property type="term" value="F:nicotinate-nucleotide adenylyltransferase activity"/>
    <property type="evidence" value="ECO:0007669"/>
    <property type="project" value="UniProtKB-UniRule"/>
</dbReference>
<dbReference type="Proteomes" id="UP000320390">
    <property type="component" value="Chromosome"/>
</dbReference>
<comment type="catalytic activity">
    <reaction evidence="10 11">
        <text>nicotinate beta-D-ribonucleotide + ATP + H(+) = deamido-NAD(+) + diphosphate</text>
        <dbReference type="Rhea" id="RHEA:22860"/>
        <dbReference type="ChEBI" id="CHEBI:15378"/>
        <dbReference type="ChEBI" id="CHEBI:30616"/>
        <dbReference type="ChEBI" id="CHEBI:33019"/>
        <dbReference type="ChEBI" id="CHEBI:57502"/>
        <dbReference type="ChEBI" id="CHEBI:58437"/>
        <dbReference type="EC" id="2.7.7.18"/>
    </reaction>
</comment>
<evidence type="ECO:0000256" key="8">
    <source>
        <dbReference type="ARBA" id="ARBA00022840"/>
    </source>
</evidence>
<proteinExistence type="inferred from homology"/>
<dbReference type="EMBL" id="CP036434">
    <property type="protein sequence ID" value="QDV06900.1"/>
    <property type="molecule type" value="Genomic_DNA"/>
</dbReference>
<keyword evidence="4 11" id="KW-0662">Pyridine nucleotide biosynthesis</keyword>
<dbReference type="GO" id="GO:0005524">
    <property type="term" value="F:ATP binding"/>
    <property type="evidence" value="ECO:0007669"/>
    <property type="project" value="UniProtKB-KW"/>
</dbReference>
<evidence type="ECO:0000256" key="12">
    <source>
        <dbReference type="SAM" id="MobiDB-lite"/>
    </source>
</evidence>
<evidence type="ECO:0000256" key="6">
    <source>
        <dbReference type="ARBA" id="ARBA00022695"/>
    </source>
</evidence>
<dbReference type="OrthoDB" id="5295945at2"/>
<dbReference type="AlphaFoldDB" id="A0A518ES25"/>
<dbReference type="NCBIfam" id="TIGR00125">
    <property type="entry name" value="cyt_tran_rel"/>
    <property type="match status" value="1"/>
</dbReference>
<feature type="region of interest" description="Disordered" evidence="12">
    <location>
        <begin position="233"/>
        <end position="283"/>
    </location>
</feature>
<dbReference type="SUPFAM" id="SSF52374">
    <property type="entry name" value="Nucleotidylyl transferase"/>
    <property type="match status" value="1"/>
</dbReference>
<keyword evidence="8 11" id="KW-0067">ATP-binding</keyword>
<accession>A0A518ES25</accession>
<dbReference type="PANTHER" id="PTHR39321:SF3">
    <property type="entry name" value="PHOSPHOPANTETHEINE ADENYLYLTRANSFERASE"/>
    <property type="match status" value="1"/>
</dbReference>
<evidence type="ECO:0000256" key="4">
    <source>
        <dbReference type="ARBA" id="ARBA00022642"/>
    </source>
</evidence>
<dbReference type="PANTHER" id="PTHR39321">
    <property type="entry name" value="NICOTINATE-NUCLEOTIDE ADENYLYLTRANSFERASE-RELATED"/>
    <property type="match status" value="1"/>
</dbReference>
<dbReference type="InterPro" id="IPR004821">
    <property type="entry name" value="Cyt_trans-like"/>
</dbReference>
<comment type="pathway">
    <text evidence="2 11">Cofactor biosynthesis; NAD(+) biosynthesis; deamido-NAD(+) from nicotinate D-ribonucleotide: step 1/1.</text>
</comment>
<dbReference type="EC" id="2.7.7.18" evidence="11"/>
<evidence type="ECO:0000313" key="15">
    <source>
        <dbReference type="Proteomes" id="UP000320390"/>
    </source>
</evidence>
<organism evidence="14 15">
    <name type="scientific">Saltatorellus ferox</name>
    <dbReference type="NCBI Taxonomy" id="2528018"/>
    <lineage>
        <taxon>Bacteria</taxon>
        <taxon>Pseudomonadati</taxon>
        <taxon>Planctomycetota</taxon>
        <taxon>Planctomycetia</taxon>
        <taxon>Planctomycetia incertae sedis</taxon>
        <taxon>Saltatorellus</taxon>
    </lineage>
</organism>
<feature type="domain" description="Cytidyltransferase-like" evidence="13">
    <location>
        <begin position="11"/>
        <end position="202"/>
    </location>
</feature>
<evidence type="ECO:0000256" key="3">
    <source>
        <dbReference type="ARBA" id="ARBA00009014"/>
    </source>
</evidence>
<evidence type="ECO:0000256" key="9">
    <source>
        <dbReference type="ARBA" id="ARBA00023027"/>
    </source>
</evidence>
<keyword evidence="9 11" id="KW-0520">NAD</keyword>
<evidence type="ECO:0000256" key="2">
    <source>
        <dbReference type="ARBA" id="ARBA00005019"/>
    </source>
</evidence>
<evidence type="ECO:0000256" key="10">
    <source>
        <dbReference type="ARBA" id="ARBA00048721"/>
    </source>
</evidence>
<name>A0A518ES25_9BACT</name>
<dbReference type="RefSeq" id="WP_145197486.1">
    <property type="nucleotide sequence ID" value="NZ_CP036434.1"/>
</dbReference>
<dbReference type="UniPathway" id="UPA00253">
    <property type="reaction ID" value="UER00332"/>
</dbReference>
<dbReference type="Pfam" id="PF01467">
    <property type="entry name" value="CTP_transf_like"/>
    <property type="match status" value="1"/>
</dbReference>
<evidence type="ECO:0000256" key="7">
    <source>
        <dbReference type="ARBA" id="ARBA00022741"/>
    </source>
</evidence>
<evidence type="ECO:0000256" key="11">
    <source>
        <dbReference type="HAMAP-Rule" id="MF_00244"/>
    </source>
</evidence>
<keyword evidence="6 11" id="KW-0548">Nucleotidyltransferase</keyword>
<dbReference type="InterPro" id="IPR014729">
    <property type="entry name" value="Rossmann-like_a/b/a_fold"/>
</dbReference>
<protein>
    <recommendedName>
        <fullName evidence="11">Probable nicotinate-nucleotide adenylyltransferase</fullName>
        <ecNumber evidence="11">2.7.7.18</ecNumber>
    </recommendedName>
    <alternativeName>
        <fullName evidence="11">Deamido-NAD(+) diphosphorylase</fullName>
    </alternativeName>
    <alternativeName>
        <fullName evidence="11">Deamido-NAD(+) pyrophosphorylase</fullName>
    </alternativeName>
    <alternativeName>
        <fullName evidence="11">Nicotinate mononucleotide adenylyltransferase</fullName>
        <shortName evidence="11">NaMN adenylyltransferase</shortName>
    </alternativeName>
</protein>
<dbReference type="GO" id="GO:0009435">
    <property type="term" value="P:NAD+ biosynthetic process"/>
    <property type="evidence" value="ECO:0007669"/>
    <property type="project" value="UniProtKB-UniRule"/>
</dbReference>
<dbReference type="HAMAP" id="MF_00244">
    <property type="entry name" value="NaMN_adenylyltr"/>
    <property type="match status" value="1"/>
</dbReference>
<keyword evidence="5 11" id="KW-0808">Transferase</keyword>
<evidence type="ECO:0000256" key="1">
    <source>
        <dbReference type="ARBA" id="ARBA00002324"/>
    </source>
</evidence>
<gene>
    <name evidence="11 14" type="primary">nadD</name>
    <name evidence="14" type="ORF">Poly30_24170</name>
</gene>
<dbReference type="Gene3D" id="3.40.50.620">
    <property type="entry name" value="HUPs"/>
    <property type="match status" value="1"/>
</dbReference>
<keyword evidence="7 11" id="KW-0547">Nucleotide-binding</keyword>
<evidence type="ECO:0000259" key="13">
    <source>
        <dbReference type="Pfam" id="PF01467"/>
    </source>
</evidence>
<keyword evidence="15" id="KW-1185">Reference proteome</keyword>
<comment type="similarity">
    <text evidence="3 11">Belongs to the NadD family.</text>
</comment>
<feature type="compositionally biased region" description="Acidic residues" evidence="12">
    <location>
        <begin position="243"/>
        <end position="274"/>
    </location>
</feature>
<dbReference type="CDD" id="cd02165">
    <property type="entry name" value="NMNAT"/>
    <property type="match status" value="1"/>
</dbReference>